<gene>
    <name evidence="1" type="ORF">D1631_03130</name>
</gene>
<dbReference type="Proteomes" id="UP000278775">
    <property type="component" value="Unassembled WGS sequence"/>
</dbReference>
<dbReference type="EMBL" id="QWIU01000002">
    <property type="protein sequence ID" value="RNA60996.1"/>
    <property type="molecule type" value="Genomic_DNA"/>
</dbReference>
<protein>
    <recommendedName>
        <fullName evidence="3">Nuclear transport factor 2 family protein</fullName>
    </recommendedName>
</protein>
<proteinExistence type="predicted"/>
<reference evidence="1 2" key="1">
    <citation type="submission" date="2018-08" db="EMBL/GenBank/DDBJ databases">
        <title>Chryseobacterium nematophagum: a novel matrix digesting pathogen of nematodes.</title>
        <authorList>
            <person name="Page A."/>
            <person name="Roberts M."/>
            <person name="Felix M.-A."/>
            <person name="Weir W."/>
        </authorList>
    </citation>
    <scope>NUCLEOTIDE SEQUENCE [LARGE SCALE GENOMIC DNA]</scope>
    <source>
        <strain evidence="1 2">JUb129</strain>
    </source>
</reference>
<accession>A0A3M7TDC8</accession>
<evidence type="ECO:0000313" key="2">
    <source>
        <dbReference type="Proteomes" id="UP000278775"/>
    </source>
</evidence>
<comment type="caution">
    <text evidence="1">The sequence shown here is derived from an EMBL/GenBank/DDBJ whole genome shotgun (WGS) entry which is preliminary data.</text>
</comment>
<name>A0A3M7TDC8_9FLAO</name>
<organism evidence="1 2">
    <name type="scientific">Chryseobacterium nematophagum</name>
    <dbReference type="NCBI Taxonomy" id="2305228"/>
    <lineage>
        <taxon>Bacteria</taxon>
        <taxon>Pseudomonadati</taxon>
        <taxon>Bacteroidota</taxon>
        <taxon>Flavobacteriia</taxon>
        <taxon>Flavobacteriales</taxon>
        <taxon>Weeksellaceae</taxon>
        <taxon>Chryseobacterium group</taxon>
        <taxon>Chryseobacterium</taxon>
    </lineage>
</organism>
<evidence type="ECO:0000313" key="1">
    <source>
        <dbReference type="EMBL" id="RNA60996.1"/>
    </source>
</evidence>
<evidence type="ECO:0008006" key="3">
    <source>
        <dbReference type="Google" id="ProtNLM"/>
    </source>
</evidence>
<dbReference type="AlphaFoldDB" id="A0A3M7TDC8"/>
<sequence>MAIMKTVKYILIILFLLNINCCVNQTKKDEKQIKKTVIQYFKAVKENDLHTYNSLIYNSDNYPGITASELFFLNKNYNKINSRENLLDNIKIKDTTDIIPSVKMKYVQYVYKNEKDSNNMKKPLIITLMFYKQIGFNKIYQPVILQNHIGWDK</sequence>